<evidence type="ECO:0000313" key="5">
    <source>
        <dbReference type="Proteomes" id="UP000245212"/>
    </source>
</evidence>
<dbReference type="GO" id="GO:0031640">
    <property type="term" value="P:killing of cells of another organism"/>
    <property type="evidence" value="ECO:0007669"/>
    <property type="project" value="UniProtKB-KW"/>
</dbReference>
<dbReference type="GO" id="GO:0009279">
    <property type="term" value="C:cell outer membrane"/>
    <property type="evidence" value="ECO:0007669"/>
    <property type="project" value="UniProtKB-SubCell"/>
</dbReference>
<dbReference type="RefSeq" id="WP_109061907.1">
    <property type="nucleotide sequence ID" value="NZ_QETA01000003.1"/>
</dbReference>
<name>A0A2V1JXT4_9BURK</name>
<dbReference type="PIRSF" id="PIRSF001892">
    <property type="entry name" value="CyaE"/>
    <property type="match status" value="1"/>
</dbReference>
<evidence type="ECO:0000313" key="4">
    <source>
        <dbReference type="EMBL" id="PWF23292.1"/>
    </source>
</evidence>
<keyword evidence="2" id="KW-0204">Cytolysis</keyword>
<comment type="subcellular location">
    <subcellularLocation>
        <location evidence="2">Cell outer membrane</location>
        <topology evidence="2">Peripheral membrane protein</topology>
    </subcellularLocation>
</comment>
<feature type="signal peptide" evidence="3">
    <location>
        <begin position="1"/>
        <end position="21"/>
    </location>
</feature>
<comment type="caution">
    <text evidence="4">The sequence shown here is derived from an EMBL/GenBank/DDBJ whole genome shotgun (WGS) entry which is preliminary data.</text>
</comment>
<gene>
    <name evidence="4" type="ORF">DD235_09945</name>
</gene>
<comment type="function">
    <text evidence="2">CyaE is necessary for transport of calmodulin-sensitive adenylate cyclase-hemolysin (cyclolysin).</text>
</comment>
<keyword evidence="2" id="KW-0354">Hemolysis</keyword>
<dbReference type="Proteomes" id="UP000245212">
    <property type="component" value="Unassembled WGS sequence"/>
</dbReference>
<dbReference type="PANTHER" id="PTHR30203">
    <property type="entry name" value="OUTER MEMBRANE CATION EFFLUX PROTEIN"/>
    <property type="match status" value="1"/>
</dbReference>
<keyword evidence="3" id="KW-0732">Signal</keyword>
<dbReference type="InterPro" id="IPR010131">
    <property type="entry name" value="MdtP/NodT-like"/>
</dbReference>
<keyword evidence="2" id="KW-0472">Membrane</keyword>
<evidence type="ECO:0000256" key="3">
    <source>
        <dbReference type="SAM" id="SignalP"/>
    </source>
</evidence>
<dbReference type="GO" id="GO:0015562">
    <property type="term" value="F:efflux transmembrane transporter activity"/>
    <property type="evidence" value="ECO:0007669"/>
    <property type="project" value="InterPro"/>
</dbReference>
<keyword evidence="2" id="KW-0998">Cell outer membrane</keyword>
<protein>
    <recommendedName>
        <fullName evidence="2">Protein CyaE</fullName>
    </recommendedName>
</protein>
<accession>A0A2V1JXT4</accession>
<dbReference type="InterPro" id="IPR028351">
    <property type="entry name" value="CyaE"/>
</dbReference>
<organism evidence="4 5">
    <name type="scientific">Corticimicrobacter populi</name>
    <dbReference type="NCBI Taxonomy" id="2175229"/>
    <lineage>
        <taxon>Bacteria</taxon>
        <taxon>Pseudomonadati</taxon>
        <taxon>Pseudomonadota</taxon>
        <taxon>Betaproteobacteria</taxon>
        <taxon>Burkholderiales</taxon>
        <taxon>Alcaligenaceae</taxon>
        <taxon>Corticimicrobacter</taxon>
    </lineage>
</organism>
<evidence type="ECO:0000256" key="2">
    <source>
        <dbReference type="PIRNR" id="PIRNR001892"/>
    </source>
</evidence>
<dbReference type="PANTHER" id="PTHR30203:SF29">
    <property type="entry name" value="PROTEIN CYAE"/>
    <property type="match status" value="1"/>
</dbReference>
<dbReference type="SUPFAM" id="SSF56954">
    <property type="entry name" value="Outer membrane efflux proteins (OEP)"/>
    <property type="match status" value="1"/>
</dbReference>
<evidence type="ECO:0000256" key="1">
    <source>
        <dbReference type="ARBA" id="ARBA00007613"/>
    </source>
</evidence>
<reference evidence="5" key="1">
    <citation type="submission" date="2018-05" db="EMBL/GenBank/DDBJ databases">
        <authorList>
            <person name="Li Y."/>
        </authorList>
    </citation>
    <scope>NUCLEOTIDE SEQUENCE [LARGE SCALE GENOMIC DNA]</scope>
    <source>
        <strain evidence="5">3d-2-2</strain>
    </source>
</reference>
<comment type="similarity">
    <text evidence="1 2">Belongs to the outer membrane factor (OMF) (TC 1.B.17) family.</text>
</comment>
<sequence>MMTIYKLLPVTLLLAGCAGQALDRAPASSDRPWRGSAPDGISQQVSEAPIDGFGVPYIRALSQPASGQAAISLQEGAYDLAQLIDLAQRENPQTRQAWNHAREAALATGLVEATFLPQLSANVLTGHQRTRRPLPTDIAGISDIDTKVQGTVPSLALGWLLFDFGQRAALLEGAEQLSFAANVLFNGIHQKVIRDVTDQYYQYEAARSRTRLAHEALANQKAVEAAAADRLRGGVGTTVELAVARQAVSQAQFHLVNSEGLERNIYLALLGAVGLPPTARIEVAAPPVRFLPGPDSALTQEALDMAIARRPDVVAAYAAAKAAEAGIRAAEAEFLPKVYLGAVASHSRTSFDVRGLPTLSQQATSRGVLLGVSLPLYDGGLRRTQLQRAEIRHESARETLQTLQRDAVREMVAAETMLNSALQGHQAADDLVRTAQTAYDAALAAFESGVGTITLATEMATRLLEARQARADAYSMALVMAANLAFATGAMIHPQEDWLPAADAVR</sequence>
<dbReference type="Pfam" id="PF02321">
    <property type="entry name" value="OEP"/>
    <property type="match status" value="2"/>
</dbReference>
<dbReference type="InterPro" id="IPR003423">
    <property type="entry name" value="OMP_efflux"/>
</dbReference>
<keyword evidence="2" id="KW-0813">Transport</keyword>
<feature type="chain" id="PRO_5016166570" description="Protein CyaE" evidence="3">
    <location>
        <begin position="22"/>
        <end position="506"/>
    </location>
</feature>
<proteinExistence type="inferred from homology"/>
<dbReference type="PROSITE" id="PS51257">
    <property type="entry name" value="PROKAR_LIPOPROTEIN"/>
    <property type="match status" value="1"/>
</dbReference>
<dbReference type="EMBL" id="QETA01000003">
    <property type="protein sequence ID" value="PWF23292.1"/>
    <property type="molecule type" value="Genomic_DNA"/>
</dbReference>
<dbReference type="Gene3D" id="1.20.1600.10">
    <property type="entry name" value="Outer membrane efflux proteins (OEP)"/>
    <property type="match status" value="1"/>
</dbReference>
<dbReference type="AlphaFoldDB" id="A0A2V1JXT4"/>
<keyword evidence="5" id="KW-1185">Reference proteome</keyword>